<dbReference type="Proteomes" id="UP000289738">
    <property type="component" value="Chromosome A01"/>
</dbReference>
<sequence length="113" mass="12483">MVMVMLKRSIFCVLFLLLSASCFSNARLHPSGGAEVNVIPVITKVSVVNTSKVMGDQVEIEGNKKSGKENVRKYVKKKRSLRSRLGGEIVDGGFVAFTADYHSPRHHPPKNNK</sequence>
<organism evidence="2 3">
    <name type="scientific">Arachis hypogaea</name>
    <name type="common">Peanut</name>
    <dbReference type="NCBI Taxonomy" id="3818"/>
    <lineage>
        <taxon>Eukaryota</taxon>
        <taxon>Viridiplantae</taxon>
        <taxon>Streptophyta</taxon>
        <taxon>Embryophyta</taxon>
        <taxon>Tracheophyta</taxon>
        <taxon>Spermatophyta</taxon>
        <taxon>Magnoliopsida</taxon>
        <taxon>eudicotyledons</taxon>
        <taxon>Gunneridae</taxon>
        <taxon>Pentapetalae</taxon>
        <taxon>rosids</taxon>
        <taxon>fabids</taxon>
        <taxon>Fabales</taxon>
        <taxon>Fabaceae</taxon>
        <taxon>Papilionoideae</taxon>
        <taxon>50 kb inversion clade</taxon>
        <taxon>dalbergioids sensu lato</taxon>
        <taxon>Dalbergieae</taxon>
        <taxon>Pterocarpus clade</taxon>
        <taxon>Arachis</taxon>
    </lineage>
</organism>
<proteinExistence type="predicted"/>
<comment type="caution">
    <text evidence="2">The sequence shown here is derived from an EMBL/GenBank/DDBJ whole genome shotgun (WGS) entry which is preliminary data.</text>
</comment>
<dbReference type="PROSITE" id="PS51257">
    <property type="entry name" value="PROKAR_LIPOPROTEIN"/>
    <property type="match status" value="1"/>
</dbReference>
<evidence type="ECO:0008006" key="4">
    <source>
        <dbReference type="Google" id="ProtNLM"/>
    </source>
</evidence>
<protein>
    <recommendedName>
        <fullName evidence="4">Root meristem growth factor</fullName>
    </recommendedName>
</protein>
<accession>A0A445EV55</accession>
<feature type="signal peptide" evidence="1">
    <location>
        <begin position="1"/>
        <end position="26"/>
    </location>
</feature>
<evidence type="ECO:0000256" key="1">
    <source>
        <dbReference type="SAM" id="SignalP"/>
    </source>
</evidence>
<keyword evidence="1" id="KW-0732">Signal</keyword>
<gene>
    <name evidence="2" type="ORF">Ahy_A01g004062</name>
</gene>
<dbReference type="EMBL" id="SDMP01000001">
    <property type="protein sequence ID" value="RYR79236.1"/>
    <property type="molecule type" value="Genomic_DNA"/>
</dbReference>
<dbReference type="AlphaFoldDB" id="A0A445EV55"/>
<evidence type="ECO:0000313" key="3">
    <source>
        <dbReference type="Proteomes" id="UP000289738"/>
    </source>
</evidence>
<reference evidence="2 3" key="1">
    <citation type="submission" date="2019-01" db="EMBL/GenBank/DDBJ databases">
        <title>Sequencing of cultivated peanut Arachis hypogaea provides insights into genome evolution and oil improvement.</title>
        <authorList>
            <person name="Chen X."/>
        </authorList>
    </citation>
    <scope>NUCLEOTIDE SEQUENCE [LARGE SCALE GENOMIC DNA]</scope>
    <source>
        <strain evidence="3">cv. Fuhuasheng</strain>
        <tissue evidence="2">Leaves</tissue>
    </source>
</reference>
<feature type="chain" id="PRO_5019549496" description="Root meristem growth factor" evidence="1">
    <location>
        <begin position="27"/>
        <end position="113"/>
    </location>
</feature>
<dbReference type="Gramene" id="arahy.Tifrunner.gnm2.ann2.Ah01g087900.1">
    <property type="protein sequence ID" value="arahy.Tifrunner.gnm2.ann2.Ah01g087900.1-CDS"/>
    <property type="gene ID" value="arahy.Tifrunner.gnm2.ann2.Ah01g087900"/>
</dbReference>
<keyword evidence="3" id="KW-1185">Reference proteome</keyword>
<evidence type="ECO:0000313" key="2">
    <source>
        <dbReference type="EMBL" id="RYR79236.1"/>
    </source>
</evidence>
<name>A0A445EV55_ARAHY</name>
<dbReference type="OrthoDB" id="1436957at2759"/>